<dbReference type="Proteomes" id="UP000518266">
    <property type="component" value="Unassembled WGS sequence"/>
</dbReference>
<feature type="region of interest" description="Disordered" evidence="1">
    <location>
        <begin position="1"/>
        <end position="147"/>
    </location>
</feature>
<feature type="compositionally biased region" description="Basic and acidic residues" evidence="1">
    <location>
        <begin position="89"/>
        <end position="105"/>
    </location>
</feature>
<accession>A0A7J5XX84</accession>
<proteinExistence type="predicted"/>
<protein>
    <submittedName>
        <fullName evidence="2">Uncharacterized protein</fullName>
    </submittedName>
</protein>
<gene>
    <name evidence="2" type="ORF">F7725_007373</name>
</gene>
<evidence type="ECO:0000313" key="2">
    <source>
        <dbReference type="EMBL" id="KAF3841511.1"/>
    </source>
</evidence>
<evidence type="ECO:0000256" key="1">
    <source>
        <dbReference type="SAM" id="MobiDB-lite"/>
    </source>
</evidence>
<feature type="compositionally biased region" description="Basic and acidic residues" evidence="1">
    <location>
        <begin position="65"/>
        <end position="82"/>
    </location>
</feature>
<feature type="compositionally biased region" description="Basic and acidic residues" evidence="1">
    <location>
        <begin position="11"/>
        <end position="28"/>
    </location>
</feature>
<feature type="compositionally biased region" description="Basic and acidic residues" evidence="1">
    <location>
        <begin position="135"/>
        <end position="147"/>
    </location>
</feature>
<reference evidence="2 3" key="1">
    <citation type="submission" date="2020-03" db="EMBL/GenBank/DDBJ databases">
        <title>Dissostichus mawsoni Genome sequencing and assembly.</title>
        <authorList>
            <person name="Park H."/>
        </authorList>
    </citation>
    <scope>NUCLEOTIDE SEQUENCE [LARGE SCALE GENOMIC DNA]</scope>
    <source>
        <strain evidence="2">DM0001</strain>
        <tissue evidence="2">Muscle</tissue>
    </source>
</reference>
<name>A0A7J5XX84_DISMA</name>
<evidence type="ECO:0000313" key="3">
    <source>
        <dbReference type="Proteomes" id="UP000518266"/>
    </source>
</evidence>
<sequence length="147" mass="15900">MNSKGQGVFPEVERRSEAGDPEFARASRLEQVCGEARRNTDEVSRGSRADESEQAGAGGQGVSPEVERRSEAGDPEFARASRLEQVCGDARRNTDEVSRGSRVDESEQAGAGVCEDARRNTDEGLVAGRGRQRSRQTDSEQRGTRSG</sequence>
<feature type="compositionally biased region" description="Basic and acidic residues" evidence="1">
    <location>
        <begin position="35"/>
        <end position="51"/>
    </location>
</feature>
<comment type="caution">
    <text evidence="2">The sequence shown here is derived from an EMBL/GenBank/DDBJ whole genome shotgun (WGS) entry which is preliminary data.</text>
</comment>
<dbReference type="AlphaFoldDB" id="A0A7J5XX84"/>
<organism evidence="2 3">
    <name type="scientific">Dissostichus mawsoni</name>
    <name type="common">Antarctic cod</name>
    <dbReference type="NCBI Taxonomy" id="36200"/>
    <lineage>
        <taxon>Eukaryota</taxon>
        <taxon>Metazoa</taxon>
        <taxon>Chordata</taxon>
        <taxon>Craniata</taxon>
        <taxon>Vertebrata</taxon>
        <taxon>Euteleostomi</taxon>
        <taxon>Actinopterygii</taxon>
        <taxon>Neopterygii</taxon>
        <taxon>Teleostei</taxon>
        <taxon>Neoteleostei</taxon>
        <taxon>Acanthomorphata</taxon>
        <taxon>Eupercaria</taxon>
        <taxon>Perciformes</taxon>
        <taxon>Notothenioidei</taxon>
        <taxon>Nototheniidae</taxon>
        <taxon>Dissostichus</taxon>
    </lineage>
</organism>
<dbReference type="EMBL" id="JAAKFY010000020">
    <property type="protein sequence ID" value="KAF3841511.1"/>
    <property type="molecule type" value="Genomic_DNA"/>
</dbReference>
<keyword evidence="3" id="KW-1185">Reference proteome</keyword>